<keyword evidence="2" id="KW-1185">Reference proteome</keyword>
<accession>A0A402BDD1</accession>
<dbReference type="AlphaFoldDB" id="A0A402BDD1"/>
<dbReference type="RefSeq" id="WP_126629681.1">
    <property type="nucleotide sequence ID" value="NZ_BIFT01000002.1"/>
</dbReference>
<reference evidence="2" key="1">
    <citation type="submission" date="2018-12" db="EMBL/GenBank/DDBJ databases">
        <title>Tengunoibacter tsumagoiensis gen. nov., sp. nov., Dictyobacter kobayashii sp. nov., D. alpinus sp. nov., and D. joshuensis sp. nov. and description of Dictyobacteraceae fam. nov. within the order Ktedonobacterales isolated from Tengu-no-mugimeshi.</title>
        <authorList>
            <person name="Wang C.M."/>
            <person name="Zheng Y."/>
            <person name="Sakai Y."/>
            <person name="Toyoda A."/>
            <person name="Minakuchi Y."/>
            <person name="Abe K."/>
            <person name="Yokota A."/>
            <person name="Yabe S."/>
        </authorList>
    </citation>
    <scope>NUCLEOTIDE SEQUENCE [LARGE SCALE GENOMIC DNA]</scope>
    <source>
        <strain evidence="2">Uno16</strain>
    </source>
</reference>
<gene>
    <name evidence="1" type="ORF">KDA_48950</name>
</gene>
<organism evidence="1 2">
    <name type="scientific">Dictyobacter alpinus</name>
    <dbReference type="NCBI Taxonomy" id="2014873"/>
    <lineage>
        <taxon>Bacteria</taxon>
        <taxon>Bacillati</taxon>
        <taxon>Chloroflexota</taxon>
        <taxon>Ktedonobacteria</taxon>
        <taxon>Ktedonobacterales</taxon>
        <taxon>Dictyobacteraceae</taxon>
        <taxon>Dictyobacter</taxon>
    </lineage>
</organism>
<evidence type="ECO:0000313" key="2">
    <source>
        <dbReference type="Proteomes" id="UP000287171"/>
    </source>
</evidence>
<proteinExistence type="predicted"/>
<sequence length="125" mass="14601">MTHLYEQYQRGSYVEIYEEFVSMGAHVYDEAFYPESWLVAKAMMERVKYNIGVLVSNLHVLNYKFRDGLFGDMPSDEKNYFDQAMPLYEFPTEQVMEKIKALEDIVGCLPISLKAFYTLVVVSIL</sequence>
<dbReference type="OrthoDB" id="1333924at2"/>
<dbReference type="Proteomes" id="UP000287171">
    <property type="component" value="Unassembled WGS sequence"/>
</dbReference>
<comment type="caution">
    <text evidence="1">The sequence shown here is derived from an EMBL/GenBank/DDBJ whole genome shotgun (WGS) entry which is preliminary data.</text>
</comment>
<protein>
    <submittedName>
        <fullName evidence="1">Uncharacterized protein</fullName>
    </submittedName>
</protein>
<evidence type="ECO:0000313" key="1">
    <source>
        <dbReference type="EMBL" id="GCE29411.1"/>
    </source>
</evidence>
<name>A0A402BDD1_9CHLR</name>
<dbReference type="EMBL" id="BIFT01000002">
    <property type="protein sequence ID" value="GCE29411.1"/>
    <property type="molecule type" value="Genomic_DNA"/>
</dbReference>